<organism evidence="1 2">
    <name type="scientific">Aspergillus ibericus CBS 121593</name>
    <dbReference type="NCBI Taxonomy" id="1448316"/>
    <lineage>
        <taxon>Eukaryota</taxon>
        <taxon>Fungi</taxon>
        <taxon>Dikarya</taxon>
        <taxon>Ascomycota</taxon>
        <taxon>Pezizomycotina</taxon>
        <taxon>Eurotiomycetes</taxon>
        <taxon>Eurotiomycetidae</taxon>
        <taxon>Eurotiales</taxon>
        <taxon>Aspergillaceae</taxon>
        <taxon>Aspergillus</taxon>
        <taxon>Aspergillus subgen. Circumdati</taxon>
    </lineage>
</organism>
<gene>
    <name evidence="1" type="ORF">BO80DRAFT_443471</name>
</gene>
<keyword evidence="2" id="KW-1185">Reference proteome</keyword>
<dbReference type="AlphaFoldDB" id="A0A395H529"/>
<dbReference type="Gene3D" id="1.10.630.10">
    <property type="entry name" value="Cytochrome P450"/>
    <property type="match status" value="1"/>
</dbReference>
<dbReference type="GO" id="GO:0004497">
    <property type="term" value="F:monooxygenase activity"/>
    <property type="evidence" value="ECO:0007669"/>
    <property type="project" value="InterPro"/>
</dbReference>
<dbReference type="RefSeq" id="XP_025577000.1">
    <property type="nucleotide sequence ID" value="XM_025721357.1"/>
</dbReference>
<dbReference type="VEuPathDB" id="FungiDB:BO80DRAFT_443471"/>
<reference evidence="1 2" key="1">
    <citation type="submission" date="2018-02" db="EMBL/GenBank/DDBJ databases">
        <title>The genomes of Aspergillus section Nigri reveals drivers in fungal speciation.</title>
        <authorList>
            <consortium name="DOE Joint Genome Institute"/>
            <person name="Vesth T.C."/>
            <person name="Nybo J."/>
            <person name="Theobald S."/>
            <person name="Brandl J."/>
            <person name="Frisvad J.C."/>
            <person name="Nielsen K.F."/>
            <person name="Lyhne E.K."/>
            <person name="Kogle M.E."/>
            <person name="Kuo A."/>
            <person name="Riley R."/>
            <person name="Clum A."/>
            <person name="Nolan M."/>
            <person name="Lipzen A."/>
            <person name="Salamov A."/>
            <person name="Henrissat B."/>
            <person name="Wiebenga A."/>
            <person name="De vries R.P."/>
            <person name="Grigoriev I.V."/>
            <person name="Mortensen U.H."/>
            <person name="Andersen M.R."/>
            <person name="Baker S.E."/>
        </authorList>
    </citation>
    <scope>NUCLEOTIDE SEQUENCE [LARGE SCALE GENOMIC DNA]</scope>
    <source>
        <strain evidence="1 2">CBS 121593</strain>
    </source>
</reference>
<dbReference type="GO" id="GO:0016705">
    <property type="term" value="F:oxidoreductase activity, acting on paired donors, with incorporation or reduction of molecular oxygen"/>
    <property type="evidence" value="ECO:0007669"/>
    <property type="project" value="InterPro"/>
</dbReference>
<dbReference type="SUPFAM" id="SSF48264">
    <property type="entry name" value="Cytochrome P450"/>
    <property type="match status" value="1"/>
</dbReference>
<accession>A0A395H529</accession>
<dbReference type="GO" id="GO:0020037">
    <property type="term" value="F:heme binding"/>
    <property type="evidence" value="ECO:0007669"/>
    <property type="project" value="InterPro"/>
</dbReference>
<dbReference type="GeneID" id="37226222"/>
<dbReference type="OrthoDB" id="3945418at2759"/>
<dbReference type="STRING" id="1448316.A0A395H529"/>
<dbReference type="GO" id="GO:0005506">
    <property type="term" value="F:iron ion binding"/>
    <property type="evidence" value="ECO:0007669"/>
    <property type="project" value="InterPro"/>
</dbReference>
<protein>
    <recommendedName>
        <fullName evidence="3">Cytochrome P450</fullName>
    </recommendedName>
</protein>
<evidence type="ECO:0008006" key="3">
    <source>
        <dbReference type="Google" id="ProtNLM"/>
    </source>
</evidence>
<sequence>MEETLYCTKASLLAIHRLYLHSLAKYPGPTLATLTSWYAAYYCLAGRFTSETLRVATPSGMNRTQSSSTTRRTWLRYTGFGQNVRKVDGEMAFGQRFEMLNSSEMRWLPAVLTKGIRRSTLLDRLLLLSLLPEIRAAVSWMQDRIQARIQRGNNVPEKDFLYAMMNTRDFKTGRTLSSKELSVEVTMLLMAGLFHPLVLFMSDSEKAPIPPVAE</sequence>
<evidence type="ECO:0000313" key="1">
    <source>
        <dbReference type="EMBL" id="RAL02673.1"/>
    </source>
</evidence>
<dbReference type="InterPro" id="IPR036396">
    <property type="entry name" value="Cyt_P450_sf"/>
</dbReference>
<name>A0A395H529_9EURO</name>
<proteinExistence type="predicted"/>
<dbReference type="EMBL" id="KZ824430">
    <property type="protein sequence ID" value="RAL02673.1"/>
    <property type="molecule type" value="Genomic_DNA"/>
</dbReference>
<evidence type="ECO:0000313" key="2">
    <source>
        <dbReference type="Proteomes" id="UP000249402"/>
    </source>
</evidence>
<dbReference type="Proteomes" id="UP000249402">
    <property type="component" value="Unassembled WGS sequence"/>
</dbReference>